<name>A0A388M315_CHABU</name>
<proteinExistence type="inferred from homology"/>
<reference evidence="11 12" key="1">
    <citation type="journal article" date="2018" name="Cell">
        <title>The Chara Genome: Secondary Complexity and Implications for Plant Terrestrialization.</title>
        <authorList>
            <person name="Nishiyama T."/>
            <person name="Sakayama H."/>
            <person name="Vries J.D."/>
            <person name="Buschmann H."/>
            <person name="Saint-Marcoux D."/>
            <person name="Ullrich K.K."/>
            <person name="Haas F.B."/>
            <person name="Vanderstraeten L."/>
            <person name="Becker D."/>
            <person name="Lang D."/>
            <person name="Vosolsobe S."/>
            <person name="Rombauts S."/>
            <person name="Wilhelmsson P.K.I."/>
            <person name="Janitza P."/>
            <person name="Kern R."/>
            <person name="Heyl A."/>
            <person name="Rumpler F."/>
            <person name="Villalobos L.I.A.C."/>
            <person name="Clay J.M."/>
            <person name="Skokan R."/>
            <person name="Toyoda A."/>
            <person name="Suzuki Y."/>
            <person name="Kagoshima H."/>
            <person name="Schijlen E."/>
            <person name="Tajeshwar N."/>
            <person name="Catarino B."/>
            <person name="Hetherington A.J."/>
            <person name="Saltykova A."/>
            <person name="Bonnot C."/>
            <person name="Breuninger H."/>
            <person name="Symeonidi A."/>
            <person name="Radhakrishnan G.V."/>
            <person name="Van Nieuwerburgh F."/>
            <person name="Deforce D."/>
            <person name="Chang C."/>
            <person name="Karol K.G."/>
            <person name="Hedrich R."/>
            <person name="Ulvskov P."/>
            <person name="Glockner G."/>
            <person name="Delwiche C.F."/>
            <person name="Petrasek J."/>
            <person name="Van de Peer Y."/>
            <person name="Friml J."/>
            <person name="Beilby M."/>
            <person name="Dolan L."/>
            <person name="Kohara Y."/>
            <person name="Sugano S."/>
            <person name="Fujiyama A."/>
            <person name="Delaux P.-M."/>
            <person name="Quint M."/>
            <person name="TheiBen G."/>
            <person name="Hagemann M."/>
            <person name="Harholt J."/>
            <person name="Dunand C."/>
            <person name="Zachgo S."/>
            <person name="Langdale J."/>
            <person name="Maumus F."/>
            <person name="Straeten D.V.D."/>
            <person name="Gould S.B."/>
            <person name="Rensing S.A."/>
        </authorList>
    </citation>
    <scope>NUCLEOTIDE SEQUENCE [LARGE SCALE GENOMIC DNA]</scope>
    <source>
        <strain evidence="11 12">S276</strain>
    </source>
</reference>
<keyword evidence="12" id="KW-1185">Reference proteome</keyword>
<evidence type="ECO:0000256" key="8">
    <source>
        <dbReference type="ARBA" id="ARBA00023242"/>
    </source>
</evidence>
<dbReference type="Pfam" id="PF04065">
    <property type="entry name" value="Not3"/>
    <property type="match status" value="1"/>
</dbReference>
<evidence type="ECO:0000256" key="5">
    <source>
        <dbReference type="ARBA" id="ARBA00022491"/>
    </source>
</evidence>
<dbReference type="OrthoDB" id="293823at2759"/>
<dbReference type="InterPro" id="IPR007207">
    <property type="entry name" value="Not_N"/>
</dbReference>
<evidence type="ECO:0000256" key="7">
    <source>
        <dbReference type="ARBA" id="ARBA00023163"/>
    </source>
</evidence>
<dbReference type="InterPro" id="IPR040168">
    <property type="entry name" value="Not2/3/5"/>
</dbReference>
<evidence type="ECO:0000256" key="9">
    <source>
        <dbReference type="SAM" id="Coils"/>
    </source>
</evidence>
<accession>A0A388M315</accession>
<keyword evidence="9" id="KW-0175">Coiled coil</keyword>
<dbReference type="Proteomes" id="UP000265515">
    <property type="component" value="Unassembled WGS sequence"/>
</dbReference>
<dbReference type="EMBL" id="BFEA01000700">
    <property type="protein sequence ID" value="GBG88882.1"/>
    <property type="molecule type" value="Genomic_DNA"/>
</dbReference>
<feature type="coiled-coil region" evidence="9">
    <location>
        <begin position="126"/>
        <end position="153"/>
    </location>
</feature>
<feature type="domain" description="CCR4-Not complex component Not N-terminal" evidence="10">
    <location>
        <begin position="5"/>
        <end position="176"/>
    </location>
</feature>
<dbReference type="GO" id="GO:0005737">
    <property type="term" value="C:cytoplasm"/>
    <property type="evidence" value="ECO:0007669"/>
    <property type="project" value="UniProtKB-SubCell"/>
</dbReference>
<gene>
    <name evidence="11" type="ORF">CBR_g48494</name>
</gene>
<dbReference type="GO" id="GO:0006355">
    <property type="term" value="P:regulation of DNA-templated transcription"/>
    <property type="evidence" value="ECO:0007669"/>
    <property type="project" value="InterPro"/>
</dbReference>
<dbReference type="PANTHER" id="PTHR23326">
    <property type="entry name" value="CCR4 NOT-RELATED"/>
    <property type="match status" value="1"/>
</dbReference>
<keyword evidence="4" id="KW-0963">Cytoplasm</keyword>
<evidence type="ECO:0000256" key="2">
    <source>
        <dbReference type="ARBA" id="ARBA00004496"/>
    </source>
</evidence>
<evidence type="ECO:0000259" key="10">
    <source>
        <dbReference type="Pfam" id="PF04065"/>
    </source>
</evidence>
<evidence type="ECO:0000256" key="4">
    <source>
        <dbReference type="ARBA" id="ARBA00022490"/>
    </source>
</evidence>
<keyword evidence="5" id="KW-0678">Repressor</keyword>
<dbReference type="Gramene" id="GBG88882">
    <property type="protein sequence ID" value="GBG88882"/>
    <property type="gene ID" value="CBR_g48494"/>
</dbReference>
<evidence type="ECO:0000313" key="12">
    <source>
        <dbReference type="Proteomes" id="UP000265515"/>
    </source>
</evidence>
<comment type="similarity">
    <text evidence="3">Belongs to the CNOT2/3/5 family.</text>
</comment>
<keyword evidence="6" id="KW-0805">Transcription regulation</keyword>
<dbReference type="STRING" id="69332.A0A388M315"/>
<keyword evidence="8" id="KW-0539">Nucleus</keyword>
<comment type="subcellular location">
    <subcellularLocation>
        <location evidence="2">Cytoplasm</location>
    </subcellularLocation>
    <subcellularLocation>
        <location evidence="1">Nucleus</location>
    </subcellularLocation>
</comment>
<dbReference type="GO" id="GO:0005634">
    <property type="term" value="C:nucleus"/>
    <property type="evidence" value="ECO:0007669"/>
    <property type="project" value="UniProtKB-SubCell"/>
</dbReference>
<sequence>MAAVKKMQLEIERTLKKVQEGSDVFQATWEKMNQATEASKKEKYEAELKKDLKKLQRYRDQIRSWLASPDARAWTESLRAARKQIESEMERFKVCERASKIKAFSKEGLVKQVKLDPSEQQKHEAAAFLNRALDSLQLQIDECEANIESIRVSGKAGRKASPQVMELEKTLVKEKEAVVQI</sequence>
<evidence type="ECO:0000256" key="3">
    <source>
        <dbReference type="ARBA" id="ARBA00007682"/>
    </source>
</evidence>
<keyword evidence="7" id="KW-0804">Transcription</keyword>
<evidence type="ECO:0000313" key="11">
    <source>
        <dbReference type="EMBL" id="GBG88882.1"/>
    </source>
</evidence>
<organism evidence="11 12">
    <name type="scientific">Chara braunii</name>
    <name type="common">Braun's stonewort</name>
    <dbReference type="NCBI Taxonomy" id="69332"/>
    <lineage>
        <taxon>Eukaryota</taxon>
        <taxon>Viridiplantae</taxon>
        <taxon>Streptophyta</taxon>
        <taxon>Charophyceae</taxon>
        <taxon>Charales</taxon>
        <taxon>Characeae</taxon>
        <taxon>Chara</taxon>
    </lineage>
</organism>
<comment type="caution">
    <text evidence="11">The sequence shown here is derived from an EMBL/GenBank/DDBJ whole genome shotgun (WGS) entry which is preliminary data.</text>
</comment>
<protein>
    <recommendedName>
        <fullName evidence="10">CCR4-Not complex component Not N-terminal domain-containing protein</fullName>
    </recommendedName>
</protein>
<dbReference type="OMA" id="YHERHEN"/>
<dbReference type="AlphaFoldDB" id="A0A388M315"/>
<evidence type="ECO:0000256" key="1">
    <source>
        <dbReference type="ARBA" id="ARBA00004123"/>
    </source>
</evidence>
<evidence type="ECO:0000256" key="6">
    <source>
        <dbReference type="ARBA" id="ARBA00023015"/>
    </source>
</evidence>
<dbReference type="GO" id="GO:0030015">
    <property type="term" value="C:CCR4-NOT core complex"/>
    <property type="evidence" value="ECO:0007669"/>
    <property type="project" value="InterPro"/>
</dbReference>